<dbReference type="OMA" id="RITAPWS"/>
<keyword evidence="3" id="KW-1185">Reference proteome</keyword>
<protein>
    <submittedName>
        <fullName evidence="2">Uncharacterized protein</fullName>
    </submittedName>
</protein>
<accession>A0A068Y248</accession>
<reference evidence="2" key="1">
    <citation type="journal article" date="2013" name="Nature">
        <title>The genomes of four tapeworm species reveal adaptations to parasitism.</title>
        <authorList>
            <person name="Tsai I.J."/>
            <person name="Zarowiecki M."/>
            <person name="Holroyd N."/>
            <person name="Garciarrubio A."/>
            <person name="Sanchez-Flores A."/>
            <person name="Brooks K.L."/>
            <person name="Tracey A."/>
            <person name="Bobes R.J."/>
            <person name="Fragoso G."/>
            <person name="Sciutto E."/>
            <person name="Aslett M."/>
            <person name="Beasley H."/>
            <person name="Bennett H.M."/>
            <person name="Cai J."/>
            <person name="Camicia F."/>
            <person name="Clark R."/>
            <person name="Cucher M."/>
            <person name="De Silva N."/>
            <person name="Day T.A."/>
            <person name="Deplazes P."/>
            <person name="Estrada K."/>
            <person name="Fernandez C."/>
            <person name="Holland P.W."/>
            <person name="Hou J."/>
            <person name="Hu S."/>
            <person name="Huckvale T."/>
            <person name="Hung S.S."/>
            <person name="Kamenetzky L."/>
            <person name="Keane J.A."/>
            <person name="Kiss F."/>
            <person name="Koziol U."/>
            <person name="Lambert O."/>
            <person name="Liu K."/>
            <person name="Luo X."/>
            <person name="Luo Y."/>
            <person name="Macchiaroli N."/>
            <person name="Nichol S."/>
            <person name="Paps J."/>
            <person name="Parkinson J."/>
            <person name="Pouchkina-Stantcheva N."/>
            <person name="Riddiford N."/>
            <person name="Rosenzvit M."/>
            <person name="Salinas G."/>
            <person name="Wasmuth J.D."/>
            <person name="Zamanian M."/>
            <person name="Zheng Y."/>
            <person name="Cai X."/>
            <person name="Soberon X."/>
            <person name="Olson P.D."/>
            <person name="Laclette J.P."/>
            <person name="Brehm K."/>
            <person name="Berriman M."/>
            <person name="Garciarrubio A."/>
            <person name="Bobes R.J."/>
            <person name="Fragoso G."/>
            <person name="Sanchez-Flores A."/>
            <person name="Estrada K."/>
            <person name="Cevallos M.A."/>
            <person name="Morett E."/>
            <person name="Gonzalez V."/>
            <person name="Portillo T."/>
            <person name="Ochoa-Leyva A."/>
            <person name="Jose M.V."/>
            <person name="Sciutto E."/>
            <person name="Landa A."/>
            <person name="Jimenez L."/>
            <person name="Valdes V."/>
            <person name="Carrero J.C."/>
            <person name="Larralde C."/>
            <person name="Morales-Montor J."/>
            <person name="Limon-Lason J."/>
            <person name="Soberon X."/>
            <person name="Laclette J.P."/>
        </authorList>
    </citation>
    <scope>NUCLEOTIDE SEQUENCE [LARGE SCALE GENOMIC DNA]</scope>
</reference>
<gene>
    <name evidence="2" type="ORF">EmuJ_000356800</name>
</gene>
<dbReference type="EMBL" id="LN902849">
    <property type="protein sequence ID" value="CDS36470.1"/>
    <property type="molecule type" value="Genomic_DNA"/>
</dbReference>
<dbReference type="AlphaFoldDB" id="A0A068Y248"/>
<evidence type="ECO:0000313" key="2">
    <source>
        <dbReference type="EMBL" id="CDS36470.1"/>
    </source>
</evidence>
<proteinExistence type="predicted"/>
<feature type="compositionally biased region" description="Basic and acidic residues" evidence="1">
    <location>
        <begin position="1"/>
        <end position="10"/>
    </location>
</feature>
<reference evidence="2" key="2">
    <citation type="submission" date="2015-11" db="EMBL/GenBank/DDBJ databases">
        <authorList>
            <person name="Zhang Y."/>
            <person name="Guo Z."/>
        </authorList>
    </citation>
    <scope>NUCLEOTIDE SEQUENCE</scope>
</reference>
<feature type="region of interest" description="Disordered" evidence="1">
    <location>
        <begin position="1"/>
        <end position="27"/>
    </location>
</feature>
<sequence length="306" mass="33405">MQSCCEEKNARNRCVSGSSRGNRVNAGAVDGKTTKLRDSIHKQCTNEKKNVSRIVTSPKSSGSMAATKRTSIVITPTSTLEFLRSISGRVGLSGMNSTASGAPKALPKRPPPSSHPISPPYPQPRLRASTQAHKASKNSLACSVLHPLPQTILGNNKKVDSSSTHIKVSLGNSHITINTHQPRRAATANVTLTSHKFTHSSPHLDVPPERITAPWSPSLPDAASNYKTLCSHYNAFRPECRALPKTQKQRVTTLPVKRKANLTPQRAMTQTDTRQGNYEDEEGDYLLLAYICKQLEQSEPMPLASW</sequence>
<name>A0A068Y248_ECHMU</name>
<evidence type="ECO:0000313" key="3">
    <source>
        <dbReference type="Proteomes" id="UP000017246"/>
    </source>
</evidence>
<evidence type="ECO:0000256" key="1">
    <source>
        <dbReference type="SAM" id="MobiDB-lite"/>
    </source>
</evidence>
<dbReference type="Proteomes" id="UP000017246">
    <property type="component" value="Unassembled WGS sequence"/>
</dbReference>
<organism evidence="2 3">
    <name type="scientific">Echinococcus multilocularis</name>
    <name type="common">Fox tapeworm</name>
    <dbReference type="NCBI Taxonomy" id="6211"/>
    <lineage>
        <taxon>Eukaryota</taxon>
        <taxon>Metazoa</taxon>
        <taxon>Spiralia</taxon>
        <taxon>Lophotrochozoa</taxon>
        <taxon>Platyhelminthes</taxon>
        <taxon>Cestoda</taxon>
        <taxon>Eucestoda</taxon>
        <taxon>Cyclophyllidea</taxon>
        <taxon>Taeniidae</taxon>
        <taxon>Echinococcus</taxon>
    </lineage>
</organism>
<feature type="compositionally biased region" description="Pro residues" evidence="1">
    <location>
        <begin position="108"/>
        <end position="123"/>
    </location>
</feature>
<dbReference type="OrthoDB" id="10363255at2759"/>
<feature type="region of interest" description="Disordered" evidence="1">
    <location>
        <begin position="94"/>
        <end position="135"/>
    </location>
</feature>